<dbReference type="AlphaFoldDB" id="A0A1N6X5U6"/>
<dbReference type="Pfam" id="PF08028">
    <property type="entry name" value="Acyl-CoA_dh_2"/>
    <property type="match status" value="1"/>
</dbReference>
<gene>
    <name evidence="4" type="ORF">SAMN05421672_112134</name>
</gene>
<dbReference type="InterPro" id="IPR013107">
    <property type="entry name" value="Acyl-CoA_DH_C"/>
</dbReference>
<dbReference type="InterPro" id="IPR036250">
    <property type="entry name" value="AcylCo_DH-like_C"/>
</dbReference>
<accession>A0A1N6X5U6</accession>
<dbReference type="GO" id="GO:0006552">
    <property type="term" value="P:L-leucine catabolic process"/>
    <property type="evidence" value="ECO:0007669"/>
    <property type="project" value="TreeGrafter"/>
</dbReference>
<evidence type="ECO:0000259" key="2">
    <source>
        <dbReference type="Pfam" id="PF02771"/>
    </source>
</evidence>
<dbReference type="Pfam" id="PF02771">
    <property type="entry name" value="Acyl-CoA_dh_N"/>
    <property type="match status" value="1"/>
</dbReference>
<dbReference type="EMBL" id="FTMC01000012">
    <property type="protein sequence ID" value="SIQ97728.1"/>
    <property type="molecule type" value="Genomic_DNA"/>
</dbReference>
<dbReference type="PANTHER" id="PTHR43884">
    <property type="entry name" value="ACYL-COA DEHYDROGENASE"/>
    <property type="match status" value="1"/>
</dbReference>
<dbReference type="InterPro" id="IPR037069">
    <property type="entry name" value="AcylCoA_DH/ox_N_sf"/>
</dbReference>
<dbReference type="InterPro" id="IPR009100">
    <property type="entry name" value="AcylCoA_DH/oxidase_NM_dom_sf"/>
</dbReference>
<organism evidence="4 5">
    <name type="scientific">Pseudomonas flexibilis</name>
    <dbReference type="NCBI Taxonomy" id="706570"/>
    <lineage>
        <taxon>Bacteria</taxon>
        <taxon>Pseudomonadati</taxon>
        <taxon>Pseudomonadota</taxon>
        <taxon>Gammaproteobacteria</taxon>
        <taxon>Pseudomonadales</taxon>
        <taxon>Pseudomonadaceae</taxon>
        <taxon>Pseudomonas</taxon>
    </lineage>
</organism>
<dbReference type="RefSeq" id="WP_052199820.1">
    <property type="nucleotide sequence ID" value="NZ_FTMC01000012.1"/>
</dbReference>
<feature type="domain" description="Acyl-CoA dehydrogenase C-terminal" evidence="3">
    <location>
        <begin position="233"/>
        <end position="362"/>
    </location>
</feature>
<dbReference type="SUPFAM" id="SSF47203">
    <property type="entry name" value="Acyl-CoA dehydrogenase C-terminal domain-like"/>
    <property type="match status" value="1"/>
</dbReference>
<name>A0A1N6X5U6_9PSED</name>
<protein>
    <submittedName>
        <fullName evidence="4">Acyl-CoA dehydrogenase</fullName>
    </submittedName>
</protein>
<dbReference type="InterPro" id="IPR046373">
    <property type="entry name" value="Acyl-CoA_Oxase/DH_mid-dom_sf"/>
</dbReference>
<evidence type="ECO:0000313" key="5">
    <source>
        <dbReference type="Proteomes" id="UP000186079"/>
    </source>
</evidence>
<dbReference type="Proteomes" id="UP000186079">
    <property type="component" value="Unassembled WGS sequence"/>
</dbReference>
<feature type="domain" description="Acyl-CoA dehydrogenase/oxidase N-terminal" evidence="2">
    <location>
        <begin position="22"/>
        <end position="105"/>
    </location>
</feature>
<proteinExistence type="predicted"/>
<keyword evidence="1" id="KW-0560">Oxidoreductase</keyword>
<dbReference type="PIRSF" id="PIRSF016578">
    <property type="entry name" value="HsaA"/>
    <property type="match status" value="1"/>
</dbReference>
<dbReference type="Gene3D" id="2.40.110.10">
    <property type="entry name" value="Butyryl-CoA Dehydrogenase, subunit A, domain 2"/>
    <property type="match status" value="1"/>
</dbReference>
<dbReference type="GO" id="GO:0008470">
    <property type="term" value="F:3-methylbutanoyl-CoA dehydrogenase activity"/>
    <property type="evidence" value="ECO:0007669"/>
    <property type="project" value="TreeGrafter"/>
</dbReference>
<dbReference type="InterPro" id="IPR013786">
    <property type="entry name" value="AcylCoA_DH/ox_N"/>
</dbReference>
<dbReference type="PANTHER" id="PTHR43884:SF12">
    <property type="entry name" value="ISOVALERYL-COA DEHYDROGENASE, MITOCHONDRIAL-RELATED"/>
    <property type="match status" value="1"/>
</dbReference>
<dbReference type="SUPFAM" id="SSF56645">
    <property type="entry name" value="Acyl-CoA dehydrogenase NM domain-like"/>
    <property type="match status" value="1"/>
</dbReference>
<reference evidence="4 5" key="1">
    <citation type="submission" date="2017-01" db="EMBL/GenBank/DDBJ databases">
        <authorList>
            <person name="Mah S.A."/>
            <person name="Swanson W.J."/>
            <person name="Moy G.W."/>
            <person name="Vacquier V.D."/>
        </authorList>
    </citation>
    <scope>NUCLEOTIDE SEQUENCE [LARGE SCALE GENOMIC DNA]</scope>
    <source>
        <strain evidence="4 5">ATCC 29606</strain>
    </source>
</reference>
<evidence type="ECO:0000259" key="3">
    <source>
        <dbReference type="Pfam" id="PF08028"/>
    </source>
</evidence>
<evidence type="ECO:0000313" key="4">
    <source>
        <dbReference type="EMBL" id="SIQ97728.1"/>
    </source>
</evidence>
<dbReference type="Gene3D" id="1.10.540.10">
    <property type="entry name" value="Acyl-CoA dehydrogenase/oxidase, N-terminal domain"/>
    <property type="match status" value="1"/>
</dbReference>
<evidence type="ECO:0000256" key="1">
    <source>
        <dbReference type="ARBA" id="ARBA00023002"/>
    </source>
</evidence>
<dbReference type="GO" id="GO:0050660">
    <property type="term" value="F:flavin adenine dinucleotide binding"/>
    <property type="evidence" value="ECO:0007669"/>
    <property type="project" value="InterPro"/>
</dbReference>
<sequence length="387" mass="42046">MSLSPHFHEPRLEALLPGFAASAAQRDRAGGHAAAEKAQLRDAGLLSLSIPKARGGDQLPWPDLYRTIRRLAAVDSALAHVLAFHHLQVITVLIYGSTTQHDALLIPTREQGLWWGNAMNPLDKRLIATPVAGGYRLSGIKSFCSGARGSDWMTLAAHVEGQPFPLLAVTPTASTKQLDDWNTIGQRQTDSISVVFEDVFLPREQVLKQPDVAPAPAHTLRNCFAQLVLVNLYAGIAEGALTTGIGAVRESRAWISAGVDQRTDDPFQQNRVGLLDAQTAGATAAADRAAELLTLAYEKGAALTGDERGEVSIAIARAKVLAHQVSLTASQELFEMTGARGTGHAEALDRFWRNARTHTLHDPLDYKLNQLGRWRLKGEWPNPQFYA</sequence>
<dbReference type="Gene3D" id="1.20.140.10">
    <property type="entry name" value="Butyryl-CoA Dehydrogenase, subunit A, domain 3"/>
    <property type="match status" value="1"/>
</dbReference>